<sequence>MIMKVIIMLVPLGEPFSLDSGPLFTLDSDQPADCVRVRRQISQSTHTRGVGACLPFRSGVVSSSRPPIAGDPQSAADDRRGPLCVRAPKDCALFTLTSTARAPDIPGEIRQTPKLESSTDFTSIFLTPKINFFLSRRQNRLLLHGIFRHRVFGVYSKKLAVVRGFNQFLNHPKSYGLIISSYAHCTYKDADTHGFAHIHSHGHIFFEWIDFIRFFFLQLLLLR</sequence>
<dbReference type="AlphaFoldDB" id="A0A8D8FT86"/>
<evidence type="ECO:0000313" key="1">
    <source>
        <dbReference type="EMBL" id="CAG6482756.1"/>
    </source>
</evidence>
<protein>
    <submittedName>
        <fullName evidence="1">(northern house mosquito) hypothetical protein</fullName>
    </submittedName>
</protein>
<organism evidence="1">
    <name type="scientific">Culex pipiens</name>
    <name type="common">House mosquito</name>
    <dbReference type="NCBI Taxonomy" id="7175"/>
    <lineage>
        <taxon>Eukaryota</taxon>
        <taxon>Metazoa</taxon>
        <taxon>Ecdysozoa</taxon>
        <taxon>Arthropoda</taxon>
        <taxon>Hexapoda</taxon>
        <taxon>Insecta</taxon>
        <taxon>Pterygota</taxon>
        <taxon>Neoptera</taxon>
        <taxon>Endopterygota</taxon>
        <taxon>Diptera</taxon>
        <taxon>Nematocera</taxon>
        <taxon>Culicoidea</taxon>
        <taxon>Culicidae</taxon>
        <taxon>Culicinae</taxon>
        <taxon>Culicini</taxon>
        <taxon>Culex</taxon>
        <taxon>Culex</taxon>
    </lineage>
</organism>
<accession>A0A8D8FT86</accession>
<proteinExistence type="predicted"/>
<reference evidence="1" key="1">
    <citation type="submission" date="2021-05" db="EMBL/GenBank/DDBJ databases">
        <authorList>
            <person name="Alioto T."/>
            <person name="Alioto T."/>
            <person name="Gomez Garrido J."/>
        </authorList>
    </citation>
    <scope>NUCLEOTIDE SEQUENCE</scope>
</reference>
<dbReference type="EMBL" id="HBUE01094398">
    <property type="protein sequence ID" value="CAG6482756.1"/>
    <property type="molecule type" value="Transcribed_RNA"/>
</dbReference>
<name>A0A8D8FT86_CULPI</name>